<dbReference type="PATRIC" id="fig|449.7.peg.2177"/>
<protein>
    <submittedName>
        <fullName evidence="1">Uncharacterized protein</fullName>
    </submittedName>
</protein>
<name>A0A0A8UW47_LEGHA</name>
<dbReference type="AlphaFoldDB" id="A0A0A8UW47"/>
<keyword evidence="2" id="KW-1185">Reference proteome</keyword>
<dbReference type="RefSeq" id="WP_045106266.1">
    <property type="nucleotide sequence ID" value="NZ_LN681225.1"/>
</dbReference>
<evidence type="ECO:0000313" key="1">
    <source>
        <dbReference type="EMBL" id="CEK10989.1"/>
    </source>
</evidence>
<evidence type="ECO:0000313" key="2">
    <source>
        <dbReference type="Proteomes" id="UP000032803"/>
    </source>
</evidence>
<dbReference type="HOGENOM" id="CLU_1101781_0_0_6"/>
<accession>A0A0A8UW47</accession>
<dbReference type="OrthoDB" id="5646071at2"/>
<dbReference type="KEGG" id="lha:LHA_1959"/>
<reference evidence="2" key="1">
    <citation type="submission" date="2014-09" db="EMBL/GenBank/DDBJ databases">
        <authorList>
            <person name="Gomez-Valero L."/>
        </authorList>
    </citation>
    <scope>NUCLEOTIDE SEQUENCE [LARGE SCALE GENOMIC DNA]</scope>
    <source>
        <strain evidence="2">ATCC35250</strain>
    </source>
</reference>
<sequence length="252" mass="29014">MRYVNMGEIKKYARDVQAACERTGVAARFPADTWEGNAAYVVEAQQELSAQPTKQNFEKYAQAIFLAAGWLKEDVGSDRTREQAFLTPYIVSLQAGVNHFLNINIPAPKRVVYDPEDKLTPAAQIFFRSQVFKQLLAYRDFLKNGRNNHFFGLLHFKKDYDVLNELINALNAQKSIEGIQAVFEDFYHEQVQNGYTRYDSINRGQDILNYILRLFGIKEKTSTALLEELSHYAENTTEYRSENERQLTSSTV</sequence>
<proteinExistence type="predicted"/>
<dbReference type="Proteomes" id="UP000032803">
    <property type="component" value="Chromosome I"/>
</dbReference>
<gene>
    <name evidence="1" type="ORF">LHA_1959</name>
</gene>
<organism evidence="1 2">
    <name type="scientific">Legionella hackeliae</name>
    <dbReference type="NCBI Taxonomy" id="449"/>
    <lineage>
        <taxon>Bacteria</taxon>
        <taxon>Pseudomonadati</taxon>
        <taxon>Pseudomonadota</taxon>
        <taxon>Gammaproteobacteria</taxon>
        <taxon>Legionellales</taxon>
        <taxon>Legionellaceae</taxon>
        <taxon>Legionella</taxon>
    </lineage>
</organism>
<dbReference type="EMBL" id="LN681225">
    <property type="protein sequence ID" value="CEK10989.1"/>
    <property type="molecule type" value="Genomic_DNA"/>
</dbReference>